<feature type="transmembrane region" description="Helical" evidence="2">
    <location>
        <begin position="285"/>
        <end position="303"/>
    </location>
</feature>
<evidence type="ECO:0000313" key="4">
    <source>
        <dbReference type="EMBL" id="RNL56013.1"/>
    </source>
</evidence>
<proteinExistence type="inferred from homology"/>
<dbReference type="PANTHER" id="PTHR22911:SF37">
    <property type="entry name" value="THREONINE_HOMOSERINE EXPORTER RHTA"/>
    <property type="match status" value="1"/>
</dbReference>
<dbReference type="Proteomes" id="UP000273807">
    <property type="component" value="Unassembled WGS sequence"/>
</dbReference>
<organism evidence="4 5">
    <name type="scientific">Arthrobacter oryzae</name>
    <dbReference type="NCBI Taxonomy" id="409290"/>
    <lineage>
        <taxon>Bacteria</taxon>
        <taxon>Bacillati</taxon>
        <taxon>Actinomycetota</taxon>
        <taxon>Actinomycetes</taxon>
        <taxon>Micrococcales</taxon>
        <taxon>Micrococcaceae</taxon>
        <taxon>Arthrobacter</taxon>
    </lineage>
</organism>
<keyword evidence="2" id="KW-1133">Transmembrane helix</keyword>
<name>A0A3N0C175_9MICC</name>
<dbReference type="SUPFAM" id="SSF103481">
    <property type="entry name" value="Multidrug resistance efflux transporter EmrE"/>
    <property type="match status" value="2"/>
</dbReference>
<feature type="transmembrane region" description="Helical" evidence="2">
    <location>
        <begin position="230"/>
        <end position="247"/>
    </location>
</feature>
<dbReference type="PANTHER" id="PTHR22911">
    <property type="entry name" value="ACYL-MALONYL CONDENSING ENZYME-RELATED"/>
    <property type="match status" value="1"/>
</dbReference>
<feature type="transmembrane region" description="Helical" evidence="2">
    <location>
        <begin position="200"/>
        <end position="218"/>
    </location>
</feature>
<evidence type="ECO:0000256" key="2">
    <source>
        <dbReference type="SAM" id="Phobius"/>
    </source>
</evidence>
<evidence type="ECO:0000259" key="3">
    <source>
        <dbReference type="Pfam" id="PF00892"/>
    </source>
</evidence>
<feature type="transmembrane region" description="Helical" evidence="2">
    <location>
        <begin position="32"/>
        <end position="55"/>
    </location>
</feature>
<feature type="transmembrane region" description="Helical" evidence="2">
    <location>
        <begin position="259"/>
        <end position="279"/>
    </location>
</feature>
<dbReference type="Pfam" id="PF00892">
    <property type="entry name" value="EamA"/>
    <property type="match status" value="1"/>
</dbReference>
<sequence length="320" mass="33398">MNESLVFRSWTPKDHALFTGEMTRTVSPQTSGAGLAPVMVVGAMGFVQLGVALSLPLAERLGSSSTAWLRLLFAAVFIMILTRAPWRSFSRAALLPLIGLGVATAGMTGFYLAAAQRIDLGLASAIEFLGPLCVAVALGTGRSRFIWPALAAAGVVCMTEPWQSSFDPTGFFFALAAGAGWAGYIIFTKQASGLLPGSQTLAFSLPIAALVMTLPGISGPGMGNFRPGDLLIFAALALINPVLPLMLELSALRRMKSAVFGTMMSMEPAIALLVGVLILSQSPSMVQVLGIGLVITATIATQLRSRHAVPAPRIPQDAGV</sequence>
<feature type="transmembrane region" description="Helical" evidence="2">
    <location>
        <begin position="93"/>
        <end position="114"/>
    </location>
</feature>
<comment type="caution">
    <text evidence="4">The sequence shown here is derived from an EMBL/GenBank/DDBJ whole genome shotgun (WGS) entry which is preliminary data.</text>
</comment>
<reference evidence="4 5" key="1">
    <citation type="submission" date="2018-10" db="EMBL/GenBank/DDBJ databases">
        <title>Genome sequencing of Arthrobacter oryzae TNB02.</title>
        <authorList>
            <person name="Cho Y.-J."/>
            <person name="Cho A."/>
            <person name="Kim O.-S."/>
        </authorList>
    </citation>
    <scope>NUCLEOTIDE SEQUENCE [LARGE SCALE GENOMIC DNA]</scope>
    <source>
        <strain evidence="4 5">TNB02</strain>
    </source>
</reference>
<gene>
    <name evidence="4" type="ORF">D7003_09115</name>
</gene>
<dbReference type="AlphaFoldDB" id="A0A3N0C175"/>
<accession>A0A3N0C175</accession>
<dbReference type="GO" id="GO:0015565">
    <property type="term" value="F:threonine efflux transmembrane transporter activity"/>
    <property type="evidence" value="ECO:0007669"/>
    <property type="project" value="TreeGrafter"/>
</dbReference>
<dbReference type="GO" id="GO:0005886">
    <property type="term" value="C:plasma membrane"/>
    <property type="evidence" value="ECO:0007669"/>
    <property type="project" value="TreeGrafter"/>
</dbReference>
<keyword evidence="2" id="KW-0472">Membrane</keyword>
<dbReference type="InterPro" id="IPR000620">
    <property type="entry name" value="EamA_dom"/>
</dbReference>
<dbReference type="InterPro" id="IPR037185">
    <property type="entry name" value="EmrE-like"/>
</dbReference>
<feature type="transmembrane region" description="Helical" evidence="2">
    <location>
        <begin position="169"/>
        <end position="188"/>
    </location>
</feature>
<protein>
    <submittedName>
        <fullName evidence="4">EamA family transporter</fullName>
    </submittedName>
</protein>
<comment type="similarity">
    <text evidence="1">Belongs to the EamA transporter family.</text>
</comment>
<feature type="domain" description="EamA" evidence="3">
    <location>
        <begin position="169"/>
        <end position="299"/>
    </location>
</feature>
<evidence type="ECO:0000313" key="5">
    <source>
        <dbReference type="Proteomes" id="UP000273807"/>
    </source>
</evidence>
<dbReference type="EMBL" id="RBED01000089">
    <property type="protein sequence ID" value="RNL56013.1"/>
    <property type="molecule type" value="Genomic_DNA"/>
</dbReference>
<dbReference type="OrthoDB" id="9815120at2"/>
<keyword evidence="2" id="KW-0812">Transmembrane</keyword>
<evidence type="ECO:0000256" key="1">
    <source>
        <dbReference type="ARBA" id="ARBA00007362"/>
    </source>
</evidence>
<keyword evidence="5" id="KW-1185">Reference proteome</keyword>
<feature type="transmembrane region" description="Helical" evidence="2">
    <location>
        <begin position="67"/>
        <end position="86"/>
    </location>
</feature>